<evidence type="ECO:0000256" key="2">
    <source>
        <dbReference type="ARBA" id="ARBA00022692"/>
    </source>
</evidence>
<dbReference type="Pfam" id="PF04184">
    <property type="entry name" value="ST7"/>
    <property type="match status" value="1"/>
</dbReference>
<reference evidence="6 7" key="1">
    <citation type="submission" date="2019-10" db="EMBL/GenBank/DDBJ databases">
        <title>Alkaliphilus serpentinus sp. nov. and Alkaliphilus pronyensis sp. nov., two novel anaerobic alkaliphilic species isolated from the serpentinized-hosted hydrothermal field of the Prony Bay (New Caledonia).</title>
        <authorList>
            <person name="Postec A."/>
        </authorList>
    </citation>
    <scope>NUCLEOTIDE SEQUENCE [LARGE SCALE GENOMIC DNA]</scope>
    <source>
        <strain evidence="6 7">LacT</strain>
    </source>
</reference>
<organism evidence="6 7">
    <name type="scientific">Alkaliphilus serpentinus</name>
    <dbReference type="NCBI Taxonomy" id="1482731"/>
    <lineage>
        <taxon>Bacteria</taxon>
        <taxon>Bacillati</taxon>
        <taxon>Bacillota</taxon>
        <taxon>Clostridia</taxon>
        <taxon>Peptostreptococcales</taxon>
        <taxon>Natronincolaceae</taxon>
        <taxon>Alkaliphilus</taxon>
    </lineage>
</organism>
<sequence length="754" mass="87490">MKGEFALFKVGRNEICPCGSGKKFKRCCGEEDKVLLFPSEGVLIEEFVEVKRLFFRYLQSIENTLNPQIQRAGFEYGIDPEQCVSWMGFFFEWFAFNHPIKEEMTIFNLFIKDNLPHFSDRVIKQLELWPQSYISIYTYIETLNNGNFLLEDCFTRDVLEVNPSAIKDDIDGLLVLRLLPMGKSYDIFHGYVTLPIEAIDKVITTFEDAKSHKVGRDKDWKKFLMNQGAFVVSLIIDLLKDVHDFHDYDDEDEYHHLPPYEQFLIKRFLQKPQKPLQGKSPLEACLTPGFDKKLDKFIQNVGNGKYDDGDRGLLLSDHIDYIIEVLEGSLHELKDLVETSLVDDSYKEEALFAIEKMIGEYYPFEINGALILFSGYCNRYQPIIKKRGSWASALEYLVSSNQATGSYYTQKEISQKYDVSATTLSKNLNLLVDGSMEVIENLYMEDMEDLEDPYPEILTPTPGNGRRVTEVYMNQVHKQLQNKNFQSIDELNEYMQTLMKNGIPEASSEDLSNEEKAQDLIYKAWEKSRSKDRIRLAKEALKIHSNCVDAYVLLAVEEATSFTDKEKMYLEALERGRMVLGENYFNENIGHFWLMTETRPYMRAKMGFALLLWKEGNLEQATKHFKEMLELNPNDNQGARYILLPIYMQLDKLKEARELINSYEDGSPQWTYNTALYNFKVKGGKKDAKAWLKDALEENHFIPYYLLGFNVIPKKLPEFFQMGSKEEAIVYANNALDAWENTKGALDWLLSVIN</sequence>
<dbReference type="Pfam" id="PF02810">
    <property type="entry name" value="SEC-C"/>
    <property type="match status" value="1"/>
</dbReference>
<name>A0A833HNK4_9FIRM</name>
<evidence type="ECO:0000313" key="7">
    <source>
        <dbReference type="Proteomes" id="UP000465601"/>
    </source>
</evidence>
<dbReference type="Pfam" id="PF14559">
    <property type="entry name" value="TPR_19"/>
    <property type="match status" value="1"/>
</dbReference>
<keyword evidence="3" id="KW-1133">Transmembrane helix</keyword>
<dbReference type="GO" id="GO:0016020">
    <property type="term" value="C:membrane"/>
    <property type="evidence" value="ECO:0007669"/>
    <property type="project" value="UniProtKB-SubCell"/>
</dbReference>
<comment type="subcellular location">
    <subcellularLocation>
        <location evidence="1">Membrane</location>
        <topology evidence="1">Multi-pass membrane protein</topology>
    </subcellularLocation>
</comment>
<feature type="repeat" description="TPR" evidence="5">
    <location>
        <begin position="602"/>
        <end position="635"/>
    </location>
</feature>
<dbReference type="InterPro" id="IPR007311">
    <property type="entry name" value="ST7"/>
</dbReference>
<keyword evidence="7" id="KW-1185">Reference proteome</keyword>
<protein>
    <submittedName>
        <fullName evidence="6">Tetratricopeptide repeat protein</fullName>
    </submittedName>
</protein>
<dbReference type="EMBL" id="WBZB01000026">
    <property type="protein sequence ID" value="KAB3529691.1"/>
    <property type="molecule type" value="Genomic_DNA"/>
</dbReference>
<dbReference type="PANTHER" id="PTHR12745:SF6">
    <property type="entry name" value="PROTEIN ST7 HOMOLOG"/>
    <property type="match status" value="1"/>
</dbReference>
<keyword evidence="4" id="KW-0472">Membrane</keyword>
<evidence type="ECO:0000256" key="5">
    <source>
        <dbReference type="PROSITE-ProRule" id="PRU00339"/>
    </source>
</evidence>
<keyword evidence="5" id="KW-0802">TPR repeat</keyword>
<dbReference type="Proteomes" id="UP000465601">
    <property type="component" value="Unassembled WGS sequence"/>
</dbReference>
<dbReference type="Gene3D" id="1.25.40.10">
    <property type="entry name" value="Tetratricopeptide repeat domain"/>
    <property type="match status" value="1"/>
</dbReference>
<evidence type="ECO:0000256" key="4">
    <source>
        <dbReference type="ARBA" id="ARBA00023136"/>
    </source>
</evidence>
<comment type="caution">
    <text evidence="6">The sequence shown here is derived from an EMBL/GenBank/DDBJ whole genome shotgun (WGS) entry which is preliminary data.</text>
</comment>
<dbReference type="PROSITE" id="PS50005">
    <property type="entry name" value="TPR"/>
    <property type="match status" value="1"/>
</dbReference>
<dbReference type="SUPFAM" id="SSF103642">
    <property type="entry name" value="Sec-C motif"/>
    <property type="match status" value="1"/>
</dbReference>
<accession>A0A833HNK4</accession>
<gene>
    <name evidence="6" type="ORF">F8153_08815</name>
</gene>
<proteinExistence type="predicted"/>
<dbReference type="Gene3D" id="3.10.450.50">
    <property type="match status" value="1"/>
</dbReference>
<dbReference type="InterPro" id="IPR011990">
    <property type="entry name" value="TPR-like_helical_dom_sf"/>
</dbReference>
<dbReference type="AlphaFoldDB" id="A0A833HNK4"/>
<keyword evidence="2" id="KW-0812">Transmembrane</keyword>
<evidence type="ECO:0000313" key="6">
    <source>
        <dbReference type="EMBL" id="KAB3529691.1"/>
    </source>
</evidence>
<evidence type="ECO:0000256" key="3">
    <source>
        <dbReference type="ARBA" id="ARBA00022989"/>
    </source>
</evidence>
<dbReference type="SUPFAM" id="SSF81901">
    <property type="entry name" value="HCP-like"/>
    <property type="match status" value="1"/>
</dbReference>
<dbReference type="PANTHER" id="PTHR12745">
    <property type="entry name" value="SUPPRESSION OF TUMORIGENICITY 7"/>
    <property type="match status" value="1"/>
</dbReference>
<evidence type="ECO:0000256" key="1">
    <source>
        <dbReference type="ARBA" id="ARBA00004141"/>
    </source>
</evidence>
<dbReference type="OrthoDB" id="6399948at2"/>
<dbReference type="InterPro" id="IPR019734">
    <property type="entry name" value="TPR_rpt"/>
</dbReference>
<dbReference type="InterPro" id="IPR004027">
    <property type="entry name" value="SEC_C_motif"/>
</dbReference>